<dbReference type="InterPro" id="IPR052399">
    <property type="entry name" value="Phage_Baseplate_Assmbl_Protein"/>
</dbReference>
<dbReference type="eggNOG" id="COG3299">
    <property type="taxonomic scope" value="Bacteria"/>
</dbReference>
<proteinExistence type="predicted"/>
<organism evidence="1 2">
    <name type="scientific">Lentilactobacillus buchneri subsp. silagei CD034</name>
    <dbReference type="NCBI Taxonomy" id="1071400"/>
    <lineage>
        <taxon>Bacteria</taxon>
        <taxon>Bacillati</taxon>
        <taxon>Bacillota</taxon>
        <taxon>Bacilli</taxon>
        <taxon>Lactobacillales</taxon>
        <taxon>Lactobacillaceae</taxon>
        <taxon>Lentilactobacillus</taxon>
        <taxon>Lentilactobacillus buchneri subsp. silagei</taxon>
    </lineage>
</organism>
<keyword evidence="2" id="KW-1185">Reference proteome</keyword>
<dbReference type="STRING" id="1071400.LBUCD034_0969"/>
<accession>J9W4T6</accession>
<gene>
    <name evidence="1" type="ORF">LBUCD034_0969</name>
</gene>
<dbReference type="PANTHER" id="PTHR37829:SF3">
    <property type="entry name" value="PROTEIN JAYE-RELATED"/>
    <property type="match status" value="1"/>
</dbReference>
<dbReference type="EMBL" id="CP003043">
    <property type="protein sequence ID" value="AFS00015.1"/>
    <property type="molecule type" value="Genomic_DNA"/>
</dbReference>
<dbReference type="AlphaFoldDB" id="J9W4T6"/>
<evidence type="ECO:0000313" key="1">
    <source>
        <dbReference type="EMBL" id="AFS00015.1"/>
    </source>
</evidence>
<dbReference type="Proteomes" id="UP000007332">
    <property type="component" value="Chromosome"/>
</dbReference>
<dbReference type="HOGENOM" id="CLU_045101_0_0_9"/>
<name>J9W4T6_LENBU</name>
<dbReference type="KEGG" id="lbn:LBUCD034_0969"/>
<sequence>MMPLTANGYDRPELDDLRDNINAMFIKYFGDGIDLDDEQTPGMIAGILSEVDDKLESLAQGVYNSFFVLKSSGANLDDLAAEISVYRKPATNAYVYLQIDGYVDPDSPTVIPEGTQFSTPDGQLFSTLADITITQQATYVDSGGNTQPLIDDDGNPLGRQTVQAVAMDTGTGSNVMPATIVNPVNSIDGFYAVTNLQAATGGMDAETDDALRQRILANRKSAENSTPNGIQTAIKNLTGVTDVRLVNNNTMSTDSYGNPPKSVHLYVIGGDDSQISQKFFDVLPPQTNTIGSVIGMATDVGGRQYTVLFDRADTVPIYIELDLNVNSTVFDTDNGPQAIKTNILNYFDTLNMGDKVLYSKLFGPGYSPAGVTDVAVKLGTNADTLAETDISVSDFQLAVISSDNITINVIEN</sequence>
<protein>
    <submittedName>
        <fullName evidence="1">Phage Mu gp47 related protein</fullName>
    </submittedName>
</protein>
<dbReference type="PATRIC" id="fig|1071400.3.peg.925"/>
<reference evidence="1 2" key="1">
    <citation type="journal article" date="2012" name="J. Biotechnol.">
        <title>Insights into the completely annotated genome of Lactobacillus buchneri CD034, a strain isolated from stable grass silage.</title>
        <authorList>
            <person name="Heinl S."/>
            <person name="Wibberg D."/>
            <person name="Eikmeyer F."/>
            <person name="Szczepanowski R."/>
            <person name="Blom J."/>
            <person name="Linke B."/>
            <person name="Goesmann A."/>
            <person name="Grabherr R."/>
            <person name="Schwab H."/>
            <person name="Puhler A."/>
            <person name="Schluter A."/>
        </authorList>
    </citation>
    <scope>NUCLEOTIDE SEQUENCE [LARGE SCALE GENOMIC DNA]</scope>
    <source>
        <strain evidence="1 2">CD034</strain>
    </source>
</reference>
<dbReference type="PANTHER" id="PTHR37829">
    <property type="entry name" value="PHAGE-LIKE ELEMENT PBSX PROTEIN XKDT"/>
    <property type="match status" value="1"/>
</dbReference>
<evidence type="ECO:0000313" key="2">
    <source>
        <dbReference type="Proteomes" id="UP000007332"/>
    </source>
</evidence>